<dbReference type="PRINTS" id="PR00455">
    <property type="entry name" value="HTHTETR"/>
</dbReference>
<evidence type="ECO:0000313" key="6">
    <source>
        <dbReference type="EMBL" id="OCS85388.1"/>
    </source>
</evidence>
<dbReference type="PROSITE" id="PS50977">
    <property type="entry name" value="HTH_TETR_2"/>
    <property type="match status" value="1"/>
</dbReference>
<dbReference type="PANTHER" id="PTHR30055">
    <property type="entry name" value="HTH-TYPE TRANSCRIPTIONAL REGULATOR RUTR"/>
    <property type="match status" value="1"/>
</dbReference>
<dbReference type="InterPro" id="IPR001647">
    <property type="entry name" value="HTH_TetR"/>
</dbReference>
<dbReference type="RefSeq" id="WP_066544913.1">
    <property type="nucleotide sequence ID" value="NZ_MASJ01000014.1"/>
</dbReference>
<comment type="caution">
    <text evidence="6">The sequence shown here is derived from an EMBL/GenBank/DDBJ whole genome shotgun (WGS) entry which is preliminary data.</text>
</comment>
<accession>A0A1C0YDY5</accession>
<dbReference type="InterPro" id="IPR050109">
    <property type="entry name" value="HTH-type_TetR-like_transc_reg"/>
</dbReference>
<proteinExistence type="predicted"/>
<dbReference type="SUPFAM" id="SSF46689">
    <property type="entry name" value="Homeodomain-like"/>
    <property type="match status" value="1"/>
</dbReference>
<dbReference type="EMBL" id="MASJ01000014">
    <property type="protein sequence ID" value="OCS85388.1"/>
    <property type="molecule type" value="Genomic_DNA"/>
</dbReference>
<protein>
    <submittedName>
        <fullName evidence="6">Transcriptional regulator</fullName>
    </submittedName>
</protein>
<name>A0A1C0YDY5_9BACL</name>
<keyword evidence="2 4" id="KW-0238">DNA-binding</keyword>
<sequence length="208" mass="23984">MNKREQQKIERREKITQAAQELFLTRGIQQVQLQDVADAVGIGIATLYRYFPNKEQLLIAVNNVIIEEMLQSLTRISELPISAYEQVEQILDYYIGLVEHPAHQFVTFFKAFQNFTPDASTGETYETYTRIRYEMAQTLLRVAKKGQQDGSVRTNIDLDVYMMTIVHNISFFSTESVLTSHDPNLPVTLTASAQLRMLKDIFLTYIHV</sequence>
<keyword evidence="1" id="KW-0805">Transcription regulation</keyword>
<keyword evidence="7" id="KW-1185">Reference proteome</keyword>
<dbReference type="SUPFAM" id="SSF48498">
    <property type="entry name" value="Tetracyclin repressor-like, C-terminal domain"/>
    <property type="match status" value="1"/>
</dbReference>
<dbReference type="Gene3D" id="1.10.357.10">
    <property type="entry name" value="Tetracycline Repressor, domain 2"/>
    <property type="match status" value="1"/>
</dbReference>
<dbReference type="Pfam" id="PF00440">
    <property type="entry name" value="TetR_N"/>
    <property type="match status" value="1"/>
</dbReference>
<dbReference type="GO" id="GO:0000976">
    <property type="term" value="F:transcription cis-regulatory region binding"/>
    <property type="evidence" value="ECO:0007669"/>
    <property type="project" value="TreeGrafter"/>
</dbReference>
<dbReference type="PANTHER" id="PTHR30055:SF234">
    <property type="entry name" value="HTH-TYPE TRANSCRIPTIONAL REGULATOR BETI"/>
    <property type="match status" value="1"/>
</dbReference>
<evidence type="ECO:0000313" key="7">
    <source>
        <dbReference type="Proteomes" id="UP000093199"/>
    </source>
</evidence>
<dbReference type="InterPro" id="IPR009057">
    <property type="entry name" value="Homeodomain-like_sf"/>
</dbReference>
<feature type="domain" description="HTH tetR-type" evidence="5">
    <location>
        <begin position="9"/>
        <end position="69"/>
    </location>
</feature>
<dbReference type="Proteomes" id="UP000093199">
    <property type="component" value="Unassembled WGS sequence"/>
</dbReference>
<evidence type="ECO:0000256" key="3">
    <source>
        <dbReference type="ARBA" id="ARBA00023163"/>
    </source>
</evidence>
<evidence type="ECO:0000256" key="2">
    <source>
        <dbReference type="ARBA" id="ARBA00023125"/>
    </source>
</evidence>
<evidence type="ECO:0000259" key="5">
    <source>
        <dbReference type="PROSITE" id="PS50977"/>
    </source>
</evidence>
<dbReference type="GO" id="GO:0003700">
    <property type="term" value="F:DNA-binding transcription factor activity"/>
    <property type="evidence" value="ECO:0007669"/>
    <property type="project" value="TreeGrafter"/>
</dbReference>
<organism evidence="6 7">
    <name type="scientific">Caryophanon tenue</name>
    <dbReference type="NCBI Taxonomy" id="33978"/>
    <lineage>
        <taxon>Bacteria</taxon>
        <taxon>Bacillati</taxon>
        <taxon>Bacillota</taxon>
        <taxon>Bacilli</taxon>
        <taxon>Bacillales</taxon>
        <taxon>Caryophanaceae</taxon>
        <taxon>Caryophanon</taxon>
    </lineage>
</organism>
<dbReference type="OrthoDB" id="2720430at2"/>
<evidence type="ECO:0000256" key="1">
    <source>
        <dbReference type="ARBA" id="ARBA00023015"/>
    </source>
</evidence>
<gene>
    <name evidence="6" type="ORF">A6M13_13185</name>
</gene>
<dbReference type="InterPro" id="IPR036271">
    <property type="entry name" value="Tet_transcr_reg_TetR-rel_C_sf"/>
</dbReference>
<evidence type="ECO:0000256" key="4">
    <source>
        <dbReference type="PROSITE-ProRule" id="PRU00335"/>
    </source>
</evidence>
<reference evidence="6 7" key="1">
    <citation type="submission" date="2016-07" db="EMBL/GenBank/DDBJ databases">
        <title>Caryophanon tenue genome sequencing.</title>
        <authorList>
            <person name="Verma A."/>
            <person name="Pal Y."/>
            <person name="Krishnamurthi S."/>
        </authorList>
    </citation>
    <scope>NUCLEOTIDE SEQUENCE [LARGE SCALE GENOMIC DNA]</scope>
    <source>
        <strain evidence="6 7">DSM 14152</strain>
    </source>
</reference>
<dbReference type="STRING" id="33978.A6M13_13185"/>
<keyword evidence="3" id="KW-0804">Transcription</keyword>
<feature type="DNA-binding region" description="H-T-H motif" evidence="4">
    <location>
        <begin position="32"/>
        <end position="51"/>
    </location>
</feature>
<dbReference type="AlphaFoldDB" id="A0A1C0YDY5"/>